<gene>
    <name evidence="2" type="ORF">NCTC1934_05650</name>
</gene>
<protein>
    <submittedName>
        <fullName evidence="2">Uncharacterized protein</fullName>
    </submittedName>
</protein>
<proteinExistence type="predicted"/>
<organism evidence="2 3">
    <name type="scientific">Nocardia otitidiscaviarum</name>
    <dbReference type="NCBI Taxonomy" id="1823"/>
    <lineage>
        <taxon>Bacteria</taxon>
        <taxon>Bacillati</taxon>
        <taxon>Actinomycetota</taxon>
        <taxon>Actinomycetes</taxon>
        <taxon>Mycobacteriales</taxon>
        <taxon>Nocardiaceae</taxon>
        <taxon>Nocardia</taxon>
    </lineage>
</organism>
<reference evidence="2 3" key="1">
    <citation type="submission" date="2018-06" db="EMBL/GenBank/DDBJ databases">
        <authorList>
            <consortium name="Pathogen Informatics"/>
            <person name="Doyle S."/>
        </authorList>
    </citation>
    <scope>NUCLEOTIDE SEQUENCE [LARGE SCALE GENOMIC DNA]</scope>
    <source>
        <strain evidence="2 3">NCTC1934</strain>
    </source>
</reference>
<dbReference type="AlphaFoldDB" id="A0A379JI32"/>
<keyword evidence="1" id="KW-0472">Membrane</keyword>
<dbReference type="Proteomes" id="UP000255467">
    <property type="component" value="Unassembled WGS sequence"/>
</dbReference>
<evidence type="ECO:0000313" key="2">
    <source>
        <dbReference type="EMBL" id="SUD48319.1"/>
    </source>
</evidence>
<evidence type="ECO:0000313" key="3">
    <source>
        <dbReference type="Proteomes" id="UP000255467"/>
    </source>
</evidence>
<dbReference type="EMBL" id="UGRY01000004">
    <property type="protein sequence ID" value="SUD48319.1"/>
    <property type="molecule type" value="Genomic_DNA"/>
</dbReference>
<keyword evidence="3" id="KW-1185">Reference proteome</keyword>
<feature type="transmembrane region" description="Helical" evidence="1">
    <location>
        <begin position="20"/>
        <end position="45"/>
    </location>
</feature>
<sequence length="47" mass="5031">MRGPRDNALPWTDMDPNLLSVYTGLAVGLVVDTLYGIVSGLSSVLPR</sequence>
<keyword evidence="1" id="KW-1133">Transmembrane helix</keyword>
<evidence type="ECO:0000256" key="1">
    <source>
        <dbReference type="SAM" id="Phobius"/>
    </source>
</evidence>
<accession>A0A379JI32</accession>
<keyword evidence="1" id="KW-0812">Transmembrane</keyword>
<name>A0A379JI32_9NOCA</name>